<accession>A0A1F5EPL8</accession>
<protein>
    <submittedName>
        <fullName evidence="2">Uncharacterized protein</fullName>
    </submittedName>
</protein>
<evidence type="ECO:0000256" key="1">
    <source>
        <dbReference type="SAM" id="Phobius"/>
    </source>
</evidence>
<keyword evidence="1" id="KW-0472">Membrane</keyword>
<keyword evidence="1" id="KW-0812">Transmembrane</keyword>
<dbReference type="EMBL" id="MFAB01000004">
    <property type="protein sequence ID" value="OGD69270.1"/>
    <property type="molecule type" value="Genomic_DNA"/>
</dbReference>
<feature type="transmembrane region" description="Helical" evidence="1">
    <location>
        <begin position="6"/>
        <end position="25"/>
    </location>
</feature>
<proteinExistence type="predicted"/>
<keyword evidence="1" id="KW-1133">Transmembrane helix</keyword>
<dbReference type="Proteomes" id="UP000176865">
    <property type="component" value="Unassembled WGS sequence"/>
</dbReference>
<sequence>MKRISWGWPTTIVVLMVIVILTASLPMPSCTKKVRVEDSPSVTSGPEIEWPRAYKETVNPDREEFVYPGKDMWLEEPVYVSGLHWAWFDFVDRNISDDRMYVRCANVPENLDNAKVRMINANSNHDPFPGITGCRYFDMKLPPDTRVGNPVVSFRISKM</sequence>
<evidence type="ECO:0000313" key="3">
    <source>
        <dbReference type="Proteomes" id="UP000176865"/>
    </source>
</evidence>
<organism evidence="2 3">
    <name type="scientific">Candidatus Campbellbacteria bacterium RIFCSPLOWO2_01_FULL_34_15</name>
    <dbReference type="NCBI Taxonomy" id="1797579"/>
    <lineage>
        <taxon>Bacteria</taxon>
        <taxon>Candidatus Campbelliibacteriota</taxon>
    </lineage>
</organism>
<name>A0A1F5EPL8_9BACT</name>
<evidence type="ECO:0000313" key="2">
    <source>
        <dbReference type="EMBL" id="OGD69270.1"/>
    </source>
</evidence>
<reference evidence="2 3" key="1">
    <citation type="journal article" date="2016" name="Nat. Commun.">
        <title>Thousands of microbial genomes shed light on interconnected biogeochemical processes in an aquifer system.</title>
        <authorList>
            <person name="Anantharaman K."/>
            <person name="Brown C.T."/>
            <person name="Hug L.A."/>
            <person name="Sharon I."/>
            <person name="Castelle C.J."/>
            <person name="Probst A.J."/>
            <person name="Thomas B.C."/>
            <person name="Singh A."/>
            <person name="Wilkins M.J."/>
            <person name="Karaoz U."/>
            <person name="Brodie E.L."/>
            <person name="Williams K.H."/>
            <person name="Hubbard S.S."/>
            <person name="Banfield J.F."/>
        </authorList>
    </citation>
    <scope>NUCLEOTIDE SEQUENCE [LARGE SCALE GENOMIC DNA]</scope>
</reference>
<gene>
    <name evidence="2" type="ORF">A2996_01490</name>
</gene>
<comment type="caution">
    <text evidence="2">The sequence shown here is derived from an EMBL/GenBank/DDBJ whole genome shotgun (WGS) entry which is preliminary data.</text>
</comment>
<dbReference type="AlphaFoldDB" id="A0A1F5EPL8"/>